<proteinExistence type="predicted"/>
<dbReference type="SUPFAM" id="SSF47413">
    <property type="entry name" value="lambda repressor-like DNA-binding domains"/>
    <property type="match status" value="1"/>
</dbReference>
<dbReference type="InterPro" id="IPR010982">
    <property type="entry name" value="Lambda_DNA-bd_dom_sf"/>
</dbReference>
<comment type="caution">
    <text evidence="1">The sequence shown here is derived from an EMBL/GenBank/DDBJ whole genome shotgun (WGS) entry which is preliminary data.</text>
</comment>
<evidence type="ECO:0000313" key="1">
    <source>
        <dbReference type="EMBL" id="TDB42656.1"/>
    </source>
</evidence>
<protein>
    <submittedName>
        <fullName evidence="1">Transcriptional regulator</fullName>
    </submittedName>
</protein>
<sequence>MDTATERKFREMESKLIKKLVLKGARNVAEIIGFHESQIARWQRPQRIDDISFIEKMARFLVAIEFEIPEQEVVMTGEDAKALLAALELIRYPKRKTSAVTEASNQIEMSI</sequence>
<dbReference type="InterPro" id="IPR007933">
    <property type="entry name" value="Transcrpt_activ_CII"/>
</dbReference>
<dbReference type="Proteomes" id="UP000295550">
    <property type="component" value="Unassembled WGS sequence"/>
</dbReference>
<dbReference type="Gene3D" id="1.10.260.40">
    <property type="entry name" value="lambda repressor-like DNA-binding domains"/>
    <property type="match status" value="1"/>
</dbReference>
<dbReference type="GO" id="GO:0003677">
    <property type="term" value="F:DNA binding"/>
    <property type="evidence" value="ECO:0007669"/>
    <property type="project" value="InterPro"/>
</dbReference>
<accession>A0A4R4IPT4</accession>
<name>A0A4R4IPT4_PHOLU</name>
<gene>
    <name evidence="1" type="ORF">C5468_24550</name>
</gene>
<dbReference type="Pfam" id="PF05269">
    <property type="entry name" value="Phage_CII"/>
    <property type="match status" value="1"/>
</dbReference>
<evidence type="ECO:0000313" key="2">
    <source>
        <dbReference type="Proteomes" id="UP000295550"/>
    </source>
</evidence>
<dbReference type="AlphaFoldDB" id="A0A4R4IPT4"/>
<dbReference type="RefSeq" id="WP_132348793.1">
    <property type="nucleotide sequence ID" value="NZ_CAWOLF010000052.1"/>
</dbReference>
<dbReference type="EMBL" id="PUJX01000052">
    <property type="protein sequence ID" value="TDB42656.1"/>
    <property type="molecule type" value="Genomic_DNA"/>
</dbReference>
<dbReference type="GO" id="GO:0006355">
    <property type="term" value="P:regulation of DNA-templated transcription"/>
    <property type="evidence" value="ECO:0007669"/>
    <property type="project" value="InterPro"/>
</dbReference>
<organism evidence="1 2">
    <name type="scientific">Photorhabdus luminescens subsp. mexicana</name>
    <dbReference type="NCBI Taxonomy" id="2100167"/>
    <lineage>
        <taxon>Bacteria</taxon>
        <taxon>Pseudomonadati</taxon>
        <taxon>Pseudomonadota</taxon>
        <taxon>Gammaproteobacteria</taxon>
        <taxon>Enterobacterales</taxon>
        <taxon>Morganellaceae</taxon>
        <taxon>Photorhabdus</taxon>
    </lineage>
</organism>
<reference evidence="1 2" key="1">
    <citation type="journal article" date="2019" name="Int. J. Syst. Evol. Microbiol.">
        <title>Photorhabdus khanii subsp. guanajuatensis subsp. nov., isolated from Heterorhabditis atacamensis, and Photorhabdus luminescens subsp. mexicana subsp. nov., isolated from Heterorhabditis mexicana entomopathogenic nematodes.</title>
        <authorList>
            <person name="Machado R.A.R."/>
            <person name="Bruno P."/>
            <person name="Arce C.C.M."/>
            <person name="Liechti N."/>
            <person name="Kohler A."/>
            <person name="Bernal J."/>
            <person name="Bruggmann R."/>
            <person name="Turlings T.C.J."/>
        </authorList>
    </citation>
    <scope>NUCLEOTIDE SEQUENCE [LARGE SCALE GENOMIC DNA]</scope>
    <source>
        <strain evidence="1 2">MEX47-22</strain>
    </source>
</reference>